<evidence type="ECO:0000313" key="2">
    <source>
        <dbReference type="EMBL" id="MPM09257.1"/>
    </source>
</evidence>
<evidence type="ECO:0000256" key="1">
    <source>
        <dbReference type="SAM" id="MobiDB-lite"/>
    </source>
</evidence>
<organism evidence="2">
    <name type="scientific">bioreactor metagenome</name>
    <dbReference type="NCBI Taxonomy" id="1076179"/>
    <lineage>
        <taxon>unclassified sequences</taxon>
        <taxon>metagenomes</taxon>
        <taxon>ecological metagenomes</taxon>
    </lineage>
</organism>
<proteinExistence type="predicted"/>
<feature type="compositionally biased region" description="Basic and acidic residues" evidence="1">
    <location>
        <begin position="84"/>
        <end position="94"/>
    </location>
</feature>
<accession>A0A644WZW7</accession>
<protein>
    <submittedName>
        <fullName evidence="2">Uncharacterized protein</fullName>
    </submittedName>
</protein>
<comment type="caution">
    <text evidence="2">The sequence shown here is derived from an EMBL/GenBank/DDBJ whole genome shotgun (WGS) entry which is preliminary data.</text>
</comment>
<sequence length="141" mass="14441">MVPSHGGPSRGGVGGNHQGGGSGAGGEEFRRLVEDVPPQSGVDAFPYPYRRRKEGGEPAEDLLSLGGGPPSGVAVDDNGLPVLRDGELSARTDDLPDGEPPVLQEDGLDRRAGEIVAEGGKGSHDPTSPARRVPGRRSGNC</sequence>
<gene>
    <name evidence="2" type="ORF">SDC9_55573</name>
</gene>
<feature type="region of interest" description="Disordered" evidence="1">
    <location>
        <begin position="1"/>
        <end position="141"/>
    </location>
</feature>
<dbReference type="EMBL" id="VSSQ01001548">
    <property type="protein sequence ID" value="MPM09257.1"/>
    <property type="molecule type" value="Genomic_DNA"/>
</dbReference>
<reference evidence="2" key="1">
    <citation type="submission" date="2019-08" db="EMBL/GenBank/DDBJ databases">
        <authorList>
            <person name="Kucharzyk K."/>
            <person name="Murdoch R.W."/>
            <person name="Higgins S."/>
            <person name="Loffler F."/>
        </authorList>
    </citation>
    <scope>NUCLEOTIDE SEQUENCE</scope>
</reference>
<name>A0A644WZW7_9ZZZZ</name>
<dbReference type="AlphaFoldDB" id="A0A644WZW7"/>
<feature type="compositionally biased region" description="Gly residues" evidence="1">
    <location>
        <begin position="8"/>
        <end position="26"/>
    </location>
</feature>